<reference evidence="2" key="1">
    <citation type="journal article" date="2017" name="Genome Biol. Evol.">
        <title>Comparative Genomic Analysis Identifies a Campylobacter Clade Deficient in Selenium Metabolism.</title>
        <authorList>
            <person name="Miller W.G."/>
            <person name="Yee E."/>
            <person name="Lopes B.S."/>
            <person name="Chapman M.H."/>
            <person name="Huynh S."/>
            <person name="Bono J.L."/>
            <person name="Parker C.T."/>
            <person name="Strachan N.J.C."/>
            <person name="Forbes K.J."/>
        </authorList>
    </citation>
    <scope>NUCLEOTIDE SEQUENCE [LARGE SCALE GENOMIC DNA]</scope>
    <source>
        <strain evidence="2">NCTC 13004</strain>
    </source>
</reference>
<dbReference type="EMBL" id="CP015578">
    <property type="protein sequence ID" value="ARQ98169.1"/>
    <property type="molecule type" value="Genomic_DNA"/>
</dbReference>
<dbReference type="RefSeq" id="WP_096014268.1">
    <property type="nucleotide sequence ID" value="NZ_CP015578.1"/>
</dbReference>
<protein>
    <submittedName>
        <fullName evidence="1">Uncharacterized protein</fullName>
    </submittedName>
</protein>
<accession>A0A1X9SPJ8</accession>
<evidence type="ECO:0000313" key="1">
    <source>
        <dbReference type="EMBL" id="ARQ98169.1"/>
    </source>
</evidence>
<gene>
    <name evidence="1" type="ORF">CLAN_1448</name>
</gene>
<dbReference type="AlphaFoldDB" id="A0A1X9SPJ8"/>
<dbReference type="GeneID" id="46921914"/>
<evidence type="ECO:0000313" key="2">
    <source>
        <dbReference type="Proteomes" id="UP000202031"/>
    </source>
</evidence>
<dbReference type="KEGG" id="clx:CLAN_1448"/>
<name>A0A1X9SPJ8_9BACT</name>
<sequence>MKGTITEALIYENQGLRDEALEIYKNILKHDPNNQEARSAIRRLSGLKRKNGETNEQMLEFYLNLKEGDAAGIREFKRWLIKI</sequence>
<dbReference type="SUPFAM" id="SSF48452">
    <property type="entry name" value="TPR-like"/>
    <property type="match status" value="1"/>
</dbReference>
<dbReference type="Proteomes" id="UP000202031">
    <property type="component" value="Chromosome"/>
</dbReference>
<dbReference type="Gene3D" id="1.25.40.10">
    <property type="entry name" value="Tetratricopeptide repeat domain"/>
    <property type="match status" value="1"/>
</dbReference>
<reference evidence="2" key="2">
    <citation type="journal article" date="2017" name="Genome Biol. Evol.">
        <title>Comparative genomic analysis identifies a Campylobacter clade deficient in selenium metabolism.</title>
        <authorList>
            <person name="Miller W.G."/>
            <person name="Yee E."/>
            <person name="Lopes B.S."/>
            <person name="Chapman M.H."/>
            <person name="Huynh S."/>
            <person name="Bono J.L."/>
            <person name="Parker C.T."/>
            <person name="Strachan N.J.C."/>
            <person name="Forbes K.J."/>
        </authorList>
    </citation>
    <scope>NUCLEOTIDE SEQUENCE [LARGE SCALE GENOMIC DNA]</scope>
    <source>
        <strain evidence="2">NCTC 13004</strain>
    </source>
</reference>
<dbReference type="InterPro" id="IPR011990">
    <property type="entry name" value="TPR-like_helical_dom_sf"/>
</dbReference>
<proteinExistence type="predicted"/>
<organism evidence="1 2">
    <name type="scientific">Campylobacter lanienae NCTC 13004</name>
    <dbReference type="NCBI Taxonomy" id="1031753"/>
    <lineage>
        <taxon>Bacteria</taxon>
        <taxon>Pseudomonadati</taxon>
        <taxon>Campylobacterota</taxon>
        <taxon>Epsilonproteobacteria</taxon>
        <taxon>Campylobacterales</taxon>
        <taxon>Campylobacteraceae</taxon>
        <taxon>Campylobacter</taxon>
    </lineage>
</organism>